<dbReference type="Proteomes" id="UP000326476">
    <property type="component" value="Unassembled WGS sequence"/>
</dbReference>
<dbReference type="GO" id="GO:0046081">
    <property type="term" value="P:dUTP catabolic process"/>
    <property type="evidence" value="ECO:0007669"/>
    <property type="project" value="InterPro"/>
</dbReference>
<dbReference type="EMBL" id="VYVN01000024">
    <property type="protein sequence ID" value="KAA9238590.1"/>
    <property type="molecule type" value="Genomic_DNA"/>
</dbReference>
<dbReference type="CDD" id="cd07557">
    <property type="entry name" value="trimeric_dUTPase"/>
    <property type="match status" value="1"/>
</dbReference>
<dbReference type="PANTHER" id="PTHR11241:SF0">
    <property type="entry name" value="DEOXYURIDINE 5'-TRIPHOSPHATE NUCLEOTIDOHYDROLASE"/>
    <property type="match status" value="1"/>
</dbReference>
<dbReference type="NCBIfam" id="TIGR00576">
    <property type="entry name" value="dut"/>
    <property type="match status" value="1"/>
</dbReference>
<dbReference type="GO" id="GO:0004170">
    <property type="term" value="F:dUTP diphosphatase activity"/>
    <property type="evidence" value="ECO:0007669"/>
    <property type="project" value="UniProtKB-EC"/>
</dbReference>
<dbReference type="InterPro" id="IPR029054">
    <property type="entry name" value="dUTPase-like"/>
</dbReference>
<accession>A0A329PH59</accession>
<dbReference type="Pfam" id="PF00692">
    <property type="entry name" value="dUTPase"/>
    <property type="match status" value="1"/>
</dbReference>
<proteinExistence type="inferred from homology"/>
<evidence type="ECO:0000256" key="4">
    <source>
        <dbReference type="ARBA" id="ARBA00023080"/>
    </source>
</evidence>
<dbReference type="EC" id="3.6.1.23" evidence="2"/>
<keyword evidence="3 7" id="KW-0378">Hydrolase</keyword>
<dbReference type="AlphaFoldDB" id="A0A329PH59"/>
<dbReference type="SUPFAM" id="SSF51283">
    <property type="entry name" value="dUTPase-like"/>
    <property type="match status" value="1"/>
</dbReference>
<dbReference type="InterPro" id="IPR008181">
    <property type="entry name" value="dUTPase"/>
</dbReference>
<evidence type="ECO:0000256" key="2">
    <source>
        <dbReference type="ARBA" id="ARBA00012379"/>
    </source>
</evidence>
<keyword evidence="8" id="KW-1185">Reference proteome</keyword>
<dbReference type="GO" id="GO:0006226">
    <property type="term" value="P:dUMP biosynthetic process"/>
    <property type="evidence" value="ECO:0007669"/>
    <property type="project" value="InterPro"/>
</dbReference>
<dbReference type="InterPro" id="IPR036157">
    <property type="entry name" value="dUTPase-like_sf"/>
</dbReference>
<protein>
    <recommendedName>
        <fullName evidence="2">dUTP diphosphatase</fullName>
        <ecNumber evidence="2">3.6.1.23</ecNumber>
    </recommendedName>
</protein>
<sequence>MRITKEPLKLKVKRLTDTAKLPEKAHASDAGLDIFADEYITITKSFSETVSTGIAVDIPKGYYGRLKGRSGLTSKTGLRVQEGTIDSGYTGEIKVMCDFKDNLTPGQYTPGYLIRRGDKIAQLIIQPLPEIEIEEVEELADYERGAGGFGSTGN</sequence>
<dbReference type="Gene3D" id="2.70.40.10">
    <property type="match status" value="1"/>
</dbReference>
<feature type="domain" description="dUTPase-like" evidence="6">
    <location>
        <begin position="18"/>
        <end position="153"/>
    </location>
</feature>
<organism evidence="7 8">
    <name type="scientific">Aerococcus tenax</name>
    <dbReference type="NCBI Taxonomy" id="3078812"/>
    <lineage>
        <taxon>Bacteria</taxon>
        <taxon>Bacillati</taxon>
        <taxon>Bacillota</taxon>
        <taxon>Bacilli</taxon>
        <taxon>Lactobacillales</taxon>
        <taxon>Aerococcaceae</taxon>
        <taxon>Aerococcus</taxon>
    </lineage>
</organism>
<dbReference type="InterPro" id="IPR033704">
    <property type="entry name" value="dUTPase_trimeric"/>
</dbReference>
<evidence type="ECO:0000313" key="7">
    <source>
        <dbReference type="EMBL" id="KAA9238590.1"/>
    </source>
</evidence>
<dbReference type="RefSeq" id="WP_111853313.1">
    <property type="nucleotide sequence ID" value="NZ_CP127382.2"/>
</dbReference>
<reference evidence="8" key="1">
    <citation type="submission" date="2019-09" db="EMBL/GenBank/DDBJ databases">
        <title>Draft genome sequence assemblies of isolates from the urinary tract.</title>
        <authorList>
            <person name="Mores C.R."/>
            <person name="Putonti C."/>
            <person name="Wolfe A.J."/>
        </authorList>
    </citation>
    <scope>NUCLEOTIDE SEQUENCE [LARGE SCALE GENOMIC DNA]</scope>
    <source>
        <strain evidence="8">UMB8614</strain>
    </source>
</reference>
<evidence type="ECO:0000256" key="3">
    <source>
        <dbReference type="ARBA" id="ARBA00022801"/>
    </source>
</evidence>
<dbReference type="GO" id="GO:0000287">
    <property type="term" value="F:magnesium ion binding"/>
    <property type="evidence" value="ECO:0007669"/>
    <property type="project" value="InterPro"/>
</dbReference>
<comment type="caution">
    <text evidence="7">The sequence shown here is derived from an EMBL/GenBank/DDBJ whole genome shotgun (WGS) entry which is preliminary data.</text>
</comment>
<keyword evidence="4" id="KW-0546">Nucleotide metabolism</keyword>
<comment type="catalytic activity">
    <reaction evidence="5">
        <text>dUTP + H2O = dUMP + diphosphate + H(+)</text>
        <dbReference type="Rhea" id="RHEA:10248"/>
        <dbReference type="ChEBI" id="CHEBI:15377"/>
        <dbReference type="ChEBI" id="CHEBI:15378"/>
        <dbReference type="ChEBI" id="CHEBI:33019"/>
        <dbReference type="ChEBI" id="CHEBI:61555"/>
        <dbReference type="ChEBI" id="CHEBI:246422"/>
        <dbReference type="EC" id="3.6.1.23"/>
    </reaction>
</comment>
<name>A0A329PH59_9LACT</name>
<dbReference type="NCBIfam" id="NF001862">
    <property type="entry name" value="PRK00601.1"/>
    <property type="match status" value="1"/>
</dbReference>
<evidence type="ECO:0000259" key="6">
    <source>
        <dbReference type="Pfam" id="PF00692"/>
    </source>
</evidence>
<dbReference type="PANTHER" id="PTHR11241">
    <property type="entry name" value="DEOXYURIDINE 5'-TRIPHOSPHATE NUCLEOTIDOHYDROLASE"/>
    <property type="match status" value="1"/>
</dbReference>
<evidence type="ECO:0000256" key="5">
    <source>
        <dbReference type="ARBA" id="ARBA00047686"/>
    </source>
</evidence>
<gene>
    <name evidence="7" type="ORF">F6I34_08075</name>
</gene>
<evidence type="ECO:0000256" key="1">
    <source>
        <dbReference type="ARBA" id="ARBA00006581"/>
    </source>
</evidence>
<evidence type="ECO:0000313" key="8">
    <source>
        <dbReference type="Proteomes" id="UP000326476"/>
    </source>
</evidence>
<comment type="similarity">
    <text evidence="1">Belongs to the dUTPase family.</text>
</comment>